<dbReference type="Proteomes" id="UP000314616">
    <property type="component" value="Chromosome"/>
</dbReference>
<dbReference type="AlphaFoldDB" id="A0A5B8C5Y6"/>
<protein>
    <submittedName>
        <fullName evidence="1">Uncharacterized protein</fullName>
    </submittedName>
</protein>
<dbReference type="OrthoDB" id="5149991at2"/>
<gene>
    <name evidence="1" type="ORF">FE374_01015</name>
</gene>
<evidence type="ECO:0000313" key="1">
    <source>
        <dbReference type="EMBL" id="QDC23396.1"/>
    </source>
</evidence>
<reference evidence="1 2" key="1">
    <citation type="submission" date="2019-05" db="EMBL/GenBank/DDBJ databases">
        <title>Georgenia *** sp. nov., and Georgenia *** sp. nov., isolated from the intestinal contents of plateau pika (Ochotona curzoniae) in the Qinghai-Tibet plateau of China.</title>
        <authorList>
            <person name="Tian Z."/>
        </authorList>
    </citation>
    <scope>NUCLEOTIDE SEQUENCE [LARGE SCALE GENOMIC DNA]</scope>
    <source>
        <strain evidence="1 2">Z443</strain>
    </source>
</reference>
<sequence length="75" mass="8128">MSAREGPVLTDASDGYYDGMRLFPDDSVTLSGTRGERLEPSELAEGDRVEVWVGDACAESFPVQCHIEAVRLLGP</sequence>
<dbReference type="KEGG" id="gyu:FE374_01015"/>
<organism evidence="1 2">
    <name type="scientific">Georgenia yuyongxinii</name>
    <dbReference type="NCBI Taxonomy" id="2589797"/>
    <lineage>
        <taxon>Bacteria</taxon>
        <taxon>Bacillati</taxon>
        <taxon>Actinomycetota</taxon>
        <taxon>Actinomycetes</taxon>
        <taxon>Micrococcales</taxon>
        <taxon>Bogoriellaceae</taxon>
        <taxon>Georgenia</taxon>
    </lineage>
</organism>
<dbReference type="RefSeq" id="WP_139926838.1">
    <property type="nucleotide sequence ID" value="NZ_CP040915.1"/>
</dbReference>
<evidence type="ECO:0000313" key="2">
    <source>
        <dbReference type="Proteomes" id="UP000314616"/>
    </source>
</evidence>
<name>A0A5B8C5Y6_9MICO</name>
<accession>A0A5B8C5Y6</accession>
<proteinExistence type="predicted"/>
<dbReference type="EMBL" id="CP040915">
    <property type="protein sequence ID" value="QDC23396.1"/>
    <property type="molecule type" value="Genomic_DNA"/>
</dbReference>